<feature type="region of interest" description="Disordered" evidence="1">
    <location>
        <begin position="58"/>
        <end position="122"/>
    </location>
</feature>
<evidence type="ECO:0000313" key="2">
    <source>
        <dbReference type="EMBL" id="WUX50112.1"/>
    </source>
</evidence>
<evidence type="ECO:0008006" key="4">
    <source>
        <dbReference type="Google" id="ProtNLM"/>
    </source>
</evidence>
<sequence>MRLRAKGMDAGAVAEALEEGRFDARQDSRHEDLADGVCGPAELAEWESLAQLLADAAPGTIYDPDTDDVVQAEQAADAAARRRPGSRARGRRRARRVPHPRSPRGPLTPATTARNPRHADGA</sequence>
<protein>
    <recommendedName>
        <fullName evidence="4">DUF2795 domain-containing protein</fullName>
    </recommendedName>
</protein>
<feature type="compositionally biased region" description="Basic residues" evidence="1">
    <location>
        <begin position="81"/>
        <end position="102"/>
    </location>
</feature>
<accession>A0ABZ1ZUG5</accession>
<dbReference type="Proteomes" id="UP001432209">
    <property type="component" value="Chromosome"/>
</dbReference>
<reference evidence="2" key="1">
    <citation type="submission" date="2022-10" db="EMBL/GenBank/DDBJ databases">
        <title>The complete genomes of actinobacterial strains from the NBC collection.</title>
        <authorList>
            <person name="Joergensen T.S."/>
            <person name="Alvarez Arevalo M."/>
            <person name="Sterndorff E.B."/>
            <person name="Faurdal D."/>
            <person name="Vuksanovic O."/>
            <person name="Mourched A.-S."/>
            <person name="Charusanti P."/>
            <person name="Shaw S."/>
            <person name="Blin K."/>
            <person name="Weber T."/>
        </authorList>
    </citation>
    <scope>NUCLEOTIDE SEQUENCE</scope>
    <source>
        <strain evidence="2">NBC_01432</strain>
    </source>
</reference>
<gene>
    <name evidence="2" type="ORF">OG442_00195</name>
</gene>
<organism evidence="2 3">
    <name type="scientific">Streptomyces niveus</name>
    <name type="common">Streptomyces spheroides</name>
    <dbReference type="NCBI Taxonomy" id="193462"/>
    <lineage>
        <taxon>Bacteria</taxon>
        <taxon>Bacillati</taxon>
        <taxon>Actinomycetota</taxon>
        <taxon>Actinomycetes</taxon>
        <taxon>Kitasatosporales</taxon>
        <taxon>Streptomycetaceae</taxon>
        <taxon>Streptomyces</taxon>
    </lineage>
</organism>
<dbReference type="EMBL" id="CP109495">
    <property type="protein sequence ID" value="WUX50112.1"/>
    <property type="molecule type" value="Genomic_DNA"/>
</dbReference>
<keyword evidence="3" id="KW-1185">Reference proteome</keyword>
<evidence type="ECO:0000313" key="3">
    <source>
        <dbReference type="Proteomes" id="UP001432209"/>
    </source>
</evidence>
<evidence type="ECO:0000256" key="1">
    <source>
        <dbReference type="SAM" id="MobiDB-lite"/>
    </source>
</evidence>
<proteinExistence type="predicted"/>
<dbReference type="RefSeq" id="WP_329073653.1">
    <property type="nucleotide sequence ID" value="NZ_CP109495.1"/>
</dbReference>
<name>A0ABZ1ZUG5_STRNV</name>